<dbReference type="InterPro" id="IPR008628">
    <property type="entry name" value="GPP34-like"/>
</dbReference>
<keyword evidence="2" id="KW-0333">Golgi apparatus</keyword>
<comment type="subcellular location">
    <subcellularLocation>
        <location evidence="1">Golgi apparatus membrane</location>
        <topology evidence="1">Peripheral membrane protein</topology>
        <orientation evidence="1">Cytoplasmic side</orientation>
    </subcellularLocation>
</comment>
<accession>A0A4R1HYH1</accession>
<dbReference type="OrthoDB" id="3578944at2"/>
<evidence type="ECO:0000256" key="2">
    <source>
        <dbReference type="ARBA" id="ARBA00023034"/>
    </source>
</evidence>
<organism evidence="5 6">
    <name type="scientific">Pseudonocardia endophytica</name>
    <dbReference type="NCBI Taxonomy" id="401976"/>
    <lineage>
        <taxon>Bacteria</taxon>
        <taxon>Bacillati</taxon>
        <taxon>Actinomycetota</taxon>
        <taxon>Actinomycetes</taxon>
        <taxon>Pseudonocardiales</taxon>
        <taxon>Pseudonocardiaceae</taxon>
        <taxon>Pseudonocardia</taxon>
    </lineage>
</organism>
<dbReference type="GO" id="GO:0012505">
    <property type="term" value="C:endomembrane system"/>
    <property type="evidence" value="ECO:0007669"/>
    <property type="project" value="UniProtKB-ARBA"/>
</dbReference>
<dbReference type="AlphaFoldDB" id="A0A4R1HYH1"/>
<comment type="caution">
    <text evidence="5">The sequence shown here is derived from an EMBL/GenBank/DDBJ whole genome shotgun (WGS) entry which is preliminary data.</text>
</comment>
<evidence type="ECO:0000313" key="5">
    <source>
        <dbReference type="EMBL" id="TCK25139.1"/>
    </source>
</evidence>
<dbReference type="Gene3D" id="1.10.3630.10">
    <property type="entry name" value="yeast vps74-n-term truncation variant domain like"/>
    <property type="match status" value="1"/>
</dbReference>
<dbReference type="GO" id="GO:0070273">
    <property type="term" value="F:phosphatidylinositol-4-phosphate binding"/>
    <property type="evidence" value="ECO:0007669"/>
    <property type="project" value="InterPro"/>
</dbReference>
<evidence type="ECO:0000313" key="6">
    <source>
        <dbReference type="Proteomes" id="UP000295560"/>
    </source>
</evidence>
<dbReference type="Pfam" id="PF05719">
    <property type="entry name" value="GPP34"/>
    <property type="match status" value="1"/>
</dbReference>
<keyword evidence="6" id="KW-1185">Reference proteome</keyword>
<dbReference type="InterPro" id="IPR038261">
    <property type="entry name" value="GPP34-like_sf"/>
</dbReference>
<name>A0A4R1HYH1_PSEEN</name>
<sequence length="214" mass="23305">MERGQMATGFFLVVHDEFTGKPRISSDLLLCGLVGAQIADLVVGGRLTMSGDRVALVRPEVSGLDELGTFVLDSVSHEPEAHTVRSWNDALGEILHDLTVGRLTADQVLRKETSRGLLGKRKARYPAVDLVRARRPTVELREMFDDPRRFNLPGAFIASMLSTLEVEAVLEPEIDRGTVRTIAAQAAEHLPGSLSQLRAGLADTVAAISLTVRR</sequence>
<evidence type="ECO:0000256" key="3">
    <source>
        <dbReference type="ARBA" id="ARBA00023121"/>
    </source>
</evidence>
<dbReference type="Proteomes" id="UP000295560">
    <property type="component" value="Unassembled WGS sequence"/>
</dbReference>
<protein>
    <submittedName>
        <fullName evidence="5">Golgi phosphoprotein 3 GPP34</fullName>
    </submittedName>
</protein>
<gene>
    <name evidence="5" type="ORF">EV378_0937</name>
</gene>
<evidence type="ECO:0000256" key="4">
    <source>
        <dbReference type="ARBA" id="ARBA00023136"/>
    </source>
</evidence>
<keyword evidence="3" id="KW-0446">Lipid-binding</keyword>
<proteinExistence type="predicted"/>
<dbReference type="GO" id="GO:0005737">
    <property type="term" value="C:cytoplasm"/>
    <property type="evidence" value="ECO:0007669"/>
    <property type="project" value="UniProtKB-ARBA"/>
</dbReference>
<dbReference type="EMBL" id="SMFZ01000001">
    <property type="protein sequence ID" value="TCK25139.1"/>
    <property type="molecule type" value="Genomic_DNA"/>
</dbReference>
<reference evidence="5 6" key="1">
    <citation type="submission" date="2019-03" db="EMBL/GenBank/DDBJ databases">
        <title>Sequencing the genomes of 1000 actinobacteria strains.</title>
        <authorList>
            <person name="Klenk H.-P."/>
        </authorList>
    </citation>
    <scope>NUCLEOTIDE SEQUENCE [LARGE SCALE GENOMIC DNA]</scope>
    <source>
        <strain evidence="5 6">DSM 44969</strain>
    </source>
</reference>
<evidence type="ECO:0000256" key="1">
    <source>
        <dbReference type="ARBA" id="ARBA00004255"/>
    </source>
</evidence>
<keyword evidence="4" id="KW-0472">Membrane</keyword>